<keyword evidence="9" id="KW-1185">Reference proteome</keyword>
<evidence type="ECO:0000256" key="3">
    <source>
        <dbReference type="ARBA" id="ARBA00022989"/>
    </source>
</evidence>
<dbReference type="Pfam" id="PF20684">
    <property type="entry name" value="Fung_rhodopsin"/>
    <property type="match status" value="1"/>
</dbReference>
<feature type="domain" description="Rhodopsin" evidence="7">
    <location>
        <begin position="27"/>
        <end position="281"/>
    </location>
</feature>
<dbReference type="GO" id="GO:0016020">
    <property type="term" value="C:membrane"/>
    <property type="evidence" value="ECO:0007669"/>
    <property type="project" value="UniProtKB-SubCell"/>
</dbReference>
<dbReference type="RefSeq" id="XP_033675361.1">
    <property type="nucleotide sequence ID" value="XM_033825351.1"/>
</dbReference>
<name>A0A6A6HQS2_9PLEO</name>
<feature type="transmembrane region" description="Helical" evidence="6">
    <location>
        <begin position="251"/>
        <end position="271"/>
    </location>
</feature>
<accession>A0A6A6HQS2</accession>
<evidence type="ECO:0000256" key="2">
    <source>
        <dbReference type="ARBA" id="ARBA00022692"/>
    </source>
</evidence>
<dbReference type="PANTHER" id="PTHR33048">
    <property type="entry name" value="PTH11-LIKE INTEGRAL MEMBRANE PROTEIN (AFU_ORTHOLOGUE AFUA_5G11245)"/>
    <property type="match status" value="1"/>
</dbReference>
<evidence type="ECO:0000313" key="9">
    <source>
        <dbReference type="Proteomes" id="UP000800094"/>
    </source>
</evidence>
<feature type="transmembrane region" description="Helical" evidence="6">
    <location>
        <begin position="9"/>
        <end position="28"/>
    </location>
</feature>
<feature type="transmembrane region" description="Helical" evidence="6">
    <location>
        <begin position="43"/>
        <end position="64"/>
    </location>
</feature>
<dbReference type="EMBL" id="ML987218">
    <property type="protein sequence ID" value="KAF2240357.1"/>
    <property type="molecule type" value="Genomic_DNA"/>
</dbReference>
<evidence type="ECO:0000259" key="7">
    <source>
        <dbReference type="Pfam" id="PF20684"/>
    </source>
</evidence>
<evidence type="ECO:0000313" key="8">
    <source>
        <dbReference type="EMBL" id="KAF2240357.1"/>
    </source>
</evidence>
<organism evidence="8 9">
    <name type="scientific">Trematosphaeria pertusa</name>
    <dbReference type="NCBI Taxonomy" id="390896"/>
    <lineage>
        <taxon>Eukaryota</taxon>
        <taxon>Fungi</taxon>
        <taxon>Dikarya</taxon>
        <taxon>Ascomycota</taxon>
        <taxon>Pezizomycotina</taxon>
        <taxon>Dothideomycetes</taxon>
        <taxon>Pleosporomycetidae</taxon>
        <taxon>Pleosporales</taxon>
        <taxon>Massarineae</taxon>
        <taxon>Trematosphaeriaceae</taxon>
        <taxon>Trematosphaeria</taxon>
    </lineage>
</organism>
<keyword evidence="4 6" id="KW-0472">Membrane</keyword>
<keyword evidence="3 6" id="KW-1133">Transmembrane helix</keyword>
<dbReference type="AlphaFoldDB" id="A0A6A6HQS2"/>
<dbReference type="InterPro" id="IPR052337">
    <property type="entry name" value="SAT4-like"/>
</dbReference>
<protein>
    <recommendedName>
        <fullName evidence="7">Rhodopsin domain-containing protein</fullName>
    </recommendedName>
</protein>
<feature type="transmembrane region" description="Helical" evidence="6">
    <location>
        <begin position="212"/>
        <end position="230"/>
    </location>
</feature>
<dbReference type="InterPro" id="IPR049326">
    <property type="entry name" value="Rhodopsin_dom_fungi"/>
</dbReference>
<dbReference type="PANTHER" id="PTHR33048:SF157">
    <property type="entry name" value="INTEGRAL MEMBRANE PROTEIN"/>
    <property type="match status" value="1"/>
</dbReference>
<evidence type="ECO:0000256" key="6">
    <source>
        <dbReference type="SAM" id="Phobius"/>
    </source>
</evidence>
<sequence>MAYDNRDGLIAAAVIVQILVLGMVASRFVSHRMKGLKSHTSDYLIIVAAILSTALAIEQIYCAANGIFAVRVKPLAKTNPAAATDFLYRLRMHNYSFVVTGILAIGFVKTSVSFFYLQIFSTPNFRPFVITWIVFMTLWTISFFTAFMAICGDHGIFSARSHMNPAVQNRECGSTRKLDFGVLISGTVSDLITVLLPIPMVMTLHLRLADKLSIIAIFLVGLLSVGASTARSYIGIYTKFAPKDKIMDSGLGVTATCVWTLIEIQVGILAACAPTIRPVMRDLVQNGIFGSLVSSVSSIVSRKSSRTNIHGSDDHVVRHYTKGDVDTEESIQLHDMSGANSASAERVDGADVPKHGAIHVSKGYAVGGRHD</sequence>
<gene>
    <name evidence="8" type="ORF">BU26DRAFT_470651</name>
</gene>
<comment type="subcellular location">
    <subcellularLocation>
        <location evidence="1">Membrane</location>
        <topology evidence="1">Multi-pass membrane protein</topology>
    </subcellularLocation>
</comment>
<proteinExistence type="inferred from homology"/>
<feature type="transmembrane region" description="Helical" evidence="6">
    <location>
        <begin position="178"/>
        <end position="200"/>
    </location>
</feature>
<evidence type="ECO:0000256" key="1">
    <source>
        <dbReference type="ARBA" id="ARBA00004141"/>
    </source>
</evidence>
<dbReference type="Proteomes" id="UP000800094">
    <property type="component" value="Unassembled WGS sequence"/>
</dbReference>
<evidence type="ECO:0000256" key="5">
    <source>
        <dbReference type="ARBA" id="ARBA00038359"/>
    </source>
</evidence>
<feature type="transmembrane region" description="Helical" evidence="6">
    <location>
        <begin position="129"/>
        <end position="157"/>
    </location>
</feature>
<dbReference type="GeneID" id="54578681"/>
<keyword evidence="2 6" id="KW-0812">Transmembrane</keyword>
<feature type="transmembrane region" description="Helical" evidence="6">
    <location>
        <begin position="95"/>
        <end position="117"/>
    </location>
</feature>
<comment type="similarity">
    <text evidence="5">Belongs to the SAT4 family.</text>
</comment>
<evidence type="ECO:0000256" key="4">
    <source>
        <dbReference type="ARBA" id="ARBA00023136"/>
    </source>
</evidence>
<dbReference type="OrthoDB" id="5393606at2759"/>
<reference evidence="8" key="1">
    <citation type="journal article" date="2020" name="Stud. Mycol.">
        <title>101 Dothideomycetes genomes: a test case for predicting lifestyles and emergence of pathogens.</title>
        <authorList>
            <person name="Haridas S."/>
            <person name="Albert R."/>
            <person name="Binder M."/>
            <person name="Bloem J."/>
            <person name="Labutti K."/>
            <person name="Salamov A."/>
            <person name="Andreopoulos B."/>
            <person name="Baker S."/>
            <person name="Barry K."/>
            <person name="Bills G."/>
            <person name="Bluhm B."/>
            <person name="Cannon C."/>
            <person name="Castanera R."/>
            <person name="Culley D."/>
            <person name="Daum C."/>
            <person name="Ezra D."/>
            <person name="Gonzalez J."/>
            <person name="Henrissat B."/>
            <person name="Kuo A."/>
            <person name="Liang C."/>
            <person name="Lipzen A."/>
            <person name="Lutzoni F."/>
            <person name="Magnuson J."/>
            <person name="Mondo S."/>
            <person name="Nolan M."/>
            <person name="Ohm R."/>
            <person name="Pangilinan J."/>
            <person name="Park H.-J."/>
            <person name="Ramirez L."/>
            <person name="Alfaro M."/>
            <person name="Sun H."/>
            <person name="Tritt A."/>
            <person name="Yoshinaga Y."/>
            <person name="Zwiers L.-H."/>
            <person name="Turgeon B."/>
            <person name="Goodwin S."/>
            <person name="Spatafora J."/>
            <person name="Crous P."/>
            <person name="Grigoriev I."/>
        </authorList>
    </citation>
    <scope>NUCLEOTIDE SEQUENCE</scope>
    <source>
        <strain evidence="8">CBS 122368</strain>
    </source>
</reference>